<gene>
    <name evidence="2" type="ORF">ACG5V6_18630</name>
</gene>
<accession>A0ABW7HWD8</accession>
<proteinExistence type="predicted"/>
<keyword evidence="3" id="KW-1185">Reference proteome</keyword>
<name>A0ABW7HWD8_9ACTN</name>
<reference evidence="2 3" key="1">
    <citation type="submission" date="2024-10" db="EMBL/GenBank/DDBJ databases">
        <authorList>
            <person name="Cho J.-C."/>
        </authorList>
    </citation>
    <scope>NUCLEOTIDE SEQUENCE [LARGE SCALE GENOMIC DNA]</scope>
    <source>
        <strain evidence="2 3">KCTC29696</strain>
    </source>
</reference>
<dbReference type="EMBL" id="JBIHMK010000074">
    <property type="protein sequence ID" value="MFH0250216.1"/>
    <property type="molecule type" value="Genomic_DNA"/>
</dbReference>
<evidence type="ECO:0000313" key="2">
    <source>
        <dbReference type="EMBL" id="MFH0250216.1"/>
    </source>
</evidence>
<feature type="region of interest" description="Disordered" evidence="1">
    <location>
        <begin position="1"/>
        <end position="23"/>
    </location>
</feature>
<evidence type="ECO:0000313" key="3">
    <source>
        <dbReference type="Proteomes" id="UP001607069"/>
    </source>
</evidence>
<evidence type="ECO:0000256" key="1">
    <source>
        <dbReference type="SAM" id="MobiDB-lite"/>
    </source>
</evidence>
<dbReference type="RefSeq" id="WP_279952179.1">
    <property type="nucleotide sequence ID" value="NZ_BAABEN010000045.1"/>
</dbReference>
<dbReference type="Proteomes" id="UP001607069">
    <property type="component" value="Unassembled WGS sequence"/>
</dbReference>
<protein>
    <submittedName>
        <fullName evidence="2">Uncharacterized protein</fullName>
    </submittedName>
</protein>
<comment type="caution">
    <text evidence="2">The sequence shown here is derived from an EMBL/GenBank/DDBJ whole genome shotgun (WGS) entry which is preliminary data.</text>
</comment>
<sequence>MVGMNSRSEQDTTDDSDVPRPKWTEEIDLQTVDAAGLVRHVTICLSDPSTALIALLDAHSRTEFSGTDYLDCLSQARQQLERDGRLLCCQGARPNVHPSGQLRQFTNGRQAYVHHSERQSEGSETVDIFAPAPPEDVVNLDDQRAAIISSWNARHPGNQI</sequence>
<organism evidence="2 3">
    <name type="scientific">Streptomyces chitinivorans</name>
    <dbReference type="NCBI Taxonomy" id="1257027"/>
    <lineage>
        <taxon>Bacteria</taxon>
        <taxon>Bacillati</taxon>
        <taxon>Actinomycetota</taxon>
        <taxon>Actinomycetes</taxon>
        <taxon>Kitasatosporales</taxon>
        <taxon>Streptomycetaceae</taxon>
        <taxon>Streptomyces</taxon>
    </lineage>
</organism>